<feature type="compositionally biased region" description="Polar residues" evidence="10">
    <location>
        <begin position="190"/>
        <end position="201"/>
    </location>
</feature>
<dbReference type="InterPro" id="IPR055348">
    <property type="entry name" value="DctQ"/>
</dbReference>
<evidence type="ECO:0000256" key="10">
    <source>
        <dbReference type="SAM" id="MobiDB-lite"/>
    </source>
</evidence>
<evidence type="ECO:0000259" key="11">
    <source>
        <dbReference type="Pfam" id="PF04290"/>
    </source>
</evidence>
<evidence type="ECO:0000313" key="12">
    <source>
        <dbReference type="EMBL" id="PVY61879.1"/>
    </source>
</evidence>
<evidence type="ECO:0000256" key="9">
    <source>
        <dbReference type="RuleBase" id="RU369079"/>
    </source>
</evidence>
<evidence type="ECO:0000256" key="6">
    <source>
        <dbReference type="ARBA" id="ARBA00022989"/>
    </source>
</evidence>
<keyword evidence="6 9" id="KW-1133">Transmembrane helix</keyword>
<gene>
    <name evidence="12" type="ORF">C7440_2613</name>
</gene>
<dbReference type="PANTHER" id="PTHR35011:SF10">
    <property type="entry name" value="TRAP TRANSPORTER SMALL PERMEASE PROTEIN"/>
    <property type="match status" value="1"/>
</dbReference>
<feature type="transmembrane region" description="Helical" evidence="9">
    <location>
        <begin position="14"/>
        <end position="36"/>
    </location>
</feature>
<dbReference type="Proteomes" id="UP000246145">
    <property type="component" value="Unassembled WGS sequence"/>
</dbReference>
<organism evidence="12 13">
    <name type="scientific">Pusillimonas noertemannii</name>
    <dbReference type="NCBI Taxonomy" id="305977"/>
    <lineage>
        <taxon>Bacteria</taxon>
        <taxon>Pseudomonadati</taxon>
        <taxon>Pseudomonadota</taxon>
        <taxon>Betaproteobacteria</taxon>
        <taxon>Burkholderiales</taxon>
        <taxon>Alcaligenaceae</taxon>
        <taxon>Pusillimonas</taxon>
    </lineage>
</organism>
<comment type="similarity">
    <text evidence="8 9">Belongs to the TRAP transporter small permease family.</text>
</comment>
<keyword evidence="3" id="KW-1003">Cell membrane</keyword>
<evidence type="ECO:0000256" key="8">
    <source>
        <dbReference type="ARBA" id="ARBA00038436"/>
    </source>
</evidence>
<keyword evidence="5 9" id="KW-0812">Transmembrane</keyword>
<accession>A0A2U1CLI0</accession>
<dbReference type="EMBL" id="QEKO01000003">
    <property type="protein sequence ID" value="PVY61879.1"/>
    <property type="molecule type" value="Genomic_DNA"/>
</dbReference>
<keyword evidence="2 9" id="KW-0813">Transport</keyword>
<evidence type="ECO:0000256" key="2">
    <source>
        <dbReference type="ARBA" id="ARBA00022448"/>
    </source>
</evidence>
<feature type="region of interest" description="Disordered" evidence="10">
    <location>
        <begin position="174"/>
        <end position="201"/>
    </location>
</feature>
<evidence type="ECO:0000256" key="7">
    <source>
        <dbReference type="ARBA" id="ARBA00023136"/>
    </source>
</evidence>
<comment type="caution">
    <text evidence="12">The sequence shown here is derived from an EMBL/GenBank/DDBJ whole genome shotgun (WGS) entry which is preliminary data.</text>
</comment>
<keyword evidence="7 9" id="KW-0472">Membrane</keyword>
<feature type="transmembrane region" description="Helical" evidence="9">
    <location>
        <begin position="56"/>
        <end position="73"/>
    </location>
</feature>
<dbReference type="GO" id="GO:0005886">
    <property type="term" value="C:plasma membrane"/>
    <property type="evidence" value="ECO:0007669"/>
    <property type="project" value="UniProtKB-SubCell"/>
</dbReference>
<evidence type="ECO:0000256" key="4">
    <source>
        <dbReference type="ARBA" id="ARBA00022519"/>
    </source>
</evidence>
<dbReference type="GO" id="GO:0022857">
    <property type="term" value="F:transmembrane transporter activity"/>
    <property type="evidence" value="ECO:0007669"/>
    <property type="project" value="UniProtKB-UniRule"/>
</dbReference>
<dbReference type="PANTHER" id="PTHR35011">
    <property type="entry name" value="2,3-DIKETO-L-GULONATE TRAP TRANSPORTER SMALL PERMEASE PROTEIN YIAM"/>
    <property type="match status" value="1"/>
</dbReference>
<name>A0A2U1CLI0_9BURK</name>
<feature type="domain" description="Tripartite ATP-independent periplasmic transporters DctQ component" evidence="11">
    <location>
        <begin position="30"/>
        <end position="163"/>
    </location>
</feature>
<evidence type="ECO:0000256" key="5">
    <source>
        <dbReference type="ARBA" id="ARBA00022692"/>
    </source>
</evidence>
<protein>
    <recommendedName>
        <fullName evidence="9">TRAP transporter small permease protein</fullName>
    </recommendedName>
</protein>
<sequence>MNCRTPTPSSLLEHINYCIMLIGSLLLGLMVVHTTLDVIMSYAARQPVEGTVEIVSRYYMVAVVFLPLAFIQAADKHIVAELLSERFSERMQLLCQCLTWVLMGAFGAALAWQSSLEAMRMTAINEQFQTSTYFIPTWPSRWIPVFSGVLIVAQALVSLAKDILRVKNWNQEHQDASQGNSHGHPDDSVSRSLPATTDTSI</sequence>
<feature type="transmembrane region" description="Helical" evidence="9">
    <location>
        <begin position="93"/>
        <end position="112"/>
    </location>
</feature>
<evidence type="ECO:0000313" key="13">
    <source>
        <dbReference type="Proteomes" id="UP000246145"/>
    </source>
</evidence>
<evidence type="ECO:0000256" key="1">
    <source>
        <dbReference type="ARBA" id="ARBA00004429"/>
    </source>
</evidence>
<comment type="subcellular location">
    <subcellularLocation>
        <location evidence="1 9">Cell inner membrane</location>
        <topology evidence="1 9">Multi-pass membrane protein</topology>
    </subcellularLocation>
</comment>
<keyword evidence="13" id="KW-1185">Reference proteome</keyword>
<dbReference type="Pfam" id="PF04290">
    <property type="entry name" value="DctQ"/>
    <property type="match status" value="1"/>
</dbReference>
<keyword evidence="4 9" id="KW-0997">Cell inner membrane</keyword>
<dbReference type="RefSeq" id="WP_017522806.1">
    <property type="nucleotide sequence ID" value="NZ_JACCEX010000003.1"/>
</dbReference>
<proteinExistence type="inferred from homology"/>
<dbReference type="AlphaFoldDB" id="A0A2U1CLI0"/>
<comment type="subunit">
    <text evidence="9">The complex comprises the extracytoplasmic solute receptor protein and the two transmembrane proteins.</text>
</comment>
<dbReference type="GO" id="GO:0015740">
    <property type="term" value="P:C4-dicarboxylate transport"/>
    <property type="evidence" value="ECO:0007669"/>
    <property type="project" value="TreeGrafter"/>
</dbReference>
<evidence type="ECO:0000256" key="3">
    <source>
        <dbReference type="ARBA" id="ARBA00022475"/>
    </source>
</evidence>
<dbReference type="InterPro" id="IPR007387">
    <property type="entry name" value="TRAP_DctQ"/>
</dbReference>
<reference evidence="12 13" key="1">
    <citation type="submission" date="2018-04" db="EMBL/GenBank/DDBJ databases">
        <title>Genomic Encyclopedia of Type Strains, Phase IV (KMG-IV): sequencing the most valuable type-strain genomes for metagenomic binning, comparative biology and taxonomic classification.</title>
        <authorList>
            <person name="Goeker M."/>
        </authorList>
    </citation>
    <scope>NUCLEOTIDE SEQUENCE [LARGE SCALE GENOMIC DNA]</scope>
    <source>
        <strain evidence="12 13">DSM 10065</strain>
    </source>
</reference>
<dbReference type="STRING" id="1231391.GCA_000308195_00428"/>
<feature type="transmembrane region" description="Helical" evidence="9">
    <location>
        <begin position="142"/>
        <end position="160"/>
    </location>
</feature>
<comment type="function">
    <text evidence="9">Part of the tripartite ATP-independent periplasmic (TRAP) transport system.</text>
</comment>
<dbReference type="OrthoDB" id="4250245at2"/>